<dbReference type="Gene3D" id="3.40.50.20">
    <property type="match status" value="2"/>
</dbReference>
<name>A0A1G2G2E6_9BACT</name>
<comment type="caution">
    <text evidence="10">The sequence shown here is derived from an EMBL/GenBank/DDBJ whole genome shotgun (WGS) entry which is preliminary data.</text>
</comment>
<sequence length="764" mass="87097">MDHLESEEAEIVPIYFDSKKKSYRVSKAQLYSNTPSDFDFKLQQTALPLNEKTLVGLLKTMDIVFPVMHGPFGEDGEIQSFLEKHELPFVGSRSEACKKAFDKFNANERIKQNGFFTLPSVVLKIYHSDHKEILERFFKENKIKRAIVKPASGGSSIGVFSVSNVREALEKAELLFSKRMDTRVVVEPFAEGVEFTMIILENRFGLPVALPPTEIETDYTEHQIFDFRRKYLPTRQVTWHCPPRFDKATIEKIQAHAEQLFAFFGMRDFGRFDGWVLPSGDIWFCDFNPVSGMEQNSFLFQQASRIGMTHSDILRHIVERACARYDIPFPKPVQKEDRARKKVNIIMGGANSEKQVSLMSGTNIWLKLRYSKKYQPQPYLLDPKGNVWHLPYHLCLNHTVEEITDNCENYQNAKTKLGEFEERARLRLGLREAKNKEEFFEPRKLTLKKFFNESDFVFIALHGGDGENGNFQKILASKGVKFNGPDEKVSRLCMDKWDTSRFIDELNIQGVSAIPGKIVKTDAMYAFNDSDFRLFWRKIRKELGSDTLIVKPRADGCTTGVVHLYSSGDLKKYVKVARDKAPFVPKQTFEGQVDIIEMPSVPLSELLFENFVETDTLRVKANKLKYQHKTGWVEITVGVVEIDGKIKSLHPSITVVEGEVLTVEEKFQGGTGVNITPPPSNIMKPKILEMVKSRIAELAEGISIRGYSRIDAFVNVQSGDLQIIEVNTLPGLTSSTVFYHQGLAETPPIFPRALLELLVKNKGF</sequence>
<evidence type="ECO:0000256" key="4">
    <source>
        <dbReference type="ARBA" id="ARBA00022840"/>
    </source>
</evidence>
<dbReference type="InterPro" id="IPR011095">
    <property type="entry name" value="Dala_Dala_lig_C"/>
</dbReference>
<keyword evidence="5" id="KW-0133">Cell shape</keyword>
<keyword evidence="2" id="KW-0436">Ligase</keyword>
<evidence type="ECO:0000256" key="2">
    <source>
        <dbReference type="ARBA" id="ARBA00022598"/>
    </source>
</evidence>
<dbReference type="Pfam" id="PF07478">
    <property type="entry name" value="Dala_Dala_lig_C"/>
    <property type="match status" value="2"/>
</dbReference>
<dbReference type="SUPFAM" id="SSF52440">
    <property type="entry name" value="PreATP-grasp domain"/>
    <property type="match status" value="2"/>
</dbReference>
<evidence type="ECO:0000313" key="10">
    <source>
        <dbReference type="EMBL" id="OGZ44495.1"/>
    </source>
</evidence>
<organism evidence="10 11">
    <name type="scientific">Candidatus Ryanbacteria bacterium RIFCSPHIGHO2_01_FULL_45_22</name>
    <dbReference type="NCBI Taxonomy" id="1802114"/>
    <lineage>
        <taxon>Bacteria</taxon>
        <taxon>Candidatus Ryaniibacteriota</taxon>
    </lineage>
</organism>
<dbReference type="PANTHER" id="PTHR23132">
    <property type="entry name" value="D-ALANINE--D-ALANINE LIGASE"/>
    <property type="match status" value="1"/>
</dbReference>
<dbReference type="PROSITE" id="PS00843">
    <property type="entry name" value="DALA_DALA_LIGASE_1"/>
    <property type="match status" value="1"/>
</dbReference>
<dbReference type="Gene3D" id="3.30.470.20">
    <property type="entry name" value="ATP-grasp fold, B domain"/>
    <property type="match status" value="2"/>
</dbReference>
<evidence type="ECO:0000256" key="3">
    <source>
        <dbReference type="ARBA" id="ARBA00022741"/>
    </source>
</evidence>
<keyword evidence="7" id="KW-0961">Cell wall biogenesis/degradation</keyword>
<feature type="domain" description="ATP-grasp" evidence="9">
    <location>
        <begin position="107"/>
        <end position="319"/>
    </location>
</feature>
<keyword evidence="6" id="KW-0573">Peptidoglycan synthesis</keyword>
<dbReference type="InterPro" id="IPR016185">
    <property type="entry name" value="PreATP-grasp_dom_sf"/>
</dbReference>
<protein>
    <recommendedName>
        <fullName evidence="9">ATP-grasp domain-containing protein</fullName>
    </recommendedName>
</protein>
<dbReference type="Proteomes" id="UP000177480">
    <property type="component" value="Unassembled WGS sequence"/>
</dbReference>
<dbReference type="PROSITE" id="PS00844">
    <property type="entry name" value="DALA_DALA_LIGASE_2"/>
    <property type="match status" value="1"/>
</dbReference>
<gene>
    <name evidence="10" type="ORF">A2719_05225</name>
</gene>
<dbReference type="Gene3D" id="3.30.1490.20">
    <property type="entry name" value="ATP-grasp fold, A domain"/>
    <property type="match status" value="1"/>
</dbReference>
<dbReference type="GO" id="GO:0046872">
    <property type="term" value="F:metal ion binding"/>
    <property type="evidence" value="ECO:0007669"/>
    <property type="project" value="InterPro"/>
</dbReference>
<dbReference type="InterPro" id="IPR013815">
    <property type="entry name" value="ATP_grasp_subdomain_1"/>
</dbReference>
<evidence type="ECO:0000313" key="11">
    <source>
        <dbReference type="Proteomes" id="UP000177480"/>
    </source>
</evidence>
<evidence type="ECO:0000256" key="8">
    <source>
        <dbReference type="PROSITE-ProRule" id="PRU00409"/>
    </source>
</evidence>
<reference evidence="10 11" key="1">
    <citation type="journal article" date="2016" name="Nat. Commun.">
        <title>Thousands of microbial genomes shed light on interconnected biogeochemical processes in an aquifer system.</title>
        <authorList>
            <person name="Anantharaman K."/>
            <person name="Brown C.T."/>
            <person name="Hug L.A."/>
            <person name="Sharon I."/>
            <person name="Castelle C.J."/>
            <person name="Probst A.J."/>
            <person name="Thomas B.C."/>
            <person name="Singh A."/>
            <person name="Wilkins M.J."/>
            <person name="Karaoz U."/>
            <person name="Brodie E.L."/>
            <person name="Williams K.H."/>
            <person name="Hubbard S.S."/>
            <person name="Banfield J.F."/>
        </authorList>
    </citation>
    <scope>NUCLEOTIDE SEQUENCE [LARGE SCALE GENOMIC DNA]</scope>
</reference>
<dbReference type="GO" id="GO:0008716">
    <property type="term" value="F:D-alanine-D-alanine ligase activity"/>
    <property type="evidence" value="ECO:0007669"/>
    <property type="project" value="InterPro"/>
</dbReference>
<dbReference type="EMBL" id="MHNK01000002">
    <property type="protein sequence ID" value="OGZ44495.1"/>
    <property type="molecule type" value="Genomic_DNA"/>
</dbReference>
<dbReference type="AlphaFoldDB" id="A0A1G2G2E6"/>
<dbReference type="InterPro" id="IPR011127">
    <property type="entry name" value="Dala_Dala_lig_N"/>
</dbReference>
<accession>A0A1G2G2E6</accession>
<dbReference type="InterPro" id="IPR000291">
    <property type="entry name" value="D-Ala_lig_Van_CS"/>
</dbReference>
<evidence type="ECO:0000256" key="1">
    <source>
        <dbReference type="ARBA" id="ARBA00010871"/>
    </source>
</evidence>
<evidence type="ECO:0000256" key="6">
    <source>
        <dbReference type="ARBA" id="ARBA00022984"/>
    </source>
</evidence>
<evidence type="ECO:0000256" key="7">
    <source>
        <dbReference type="ARBA" id="ARBA00023316"/>
    </source>
</evidence>
<dbReference type="Pfam" id="PF01820">
    <property type="entry name" value="Dala_Dala_lig_N"/>
    <property type="match status" value="2"/>
</dbReference>
<dbReference type="STRING" id="1802114.A2719_05225"/>
<evidence type="ECO:0000259" key="9">
    <source>
        <dbReference type="PROSITE" id="PS50975"/>
    </source>
</evidence>
<dbReference type="SUPFAM" id="SSF56059">
    <property type="entry name" value="Glutathione synthetase ATP-binding domain-like"/>
    <property type="match status" value="2"/>
</dbReference>
<dbReference type="GO" id="GO:0008360">
    <property type="term" value="P:regulation of cell shape"/>
    <property type="evidence" value="ECO:0007669"/>
    <property type="project" value="UniProtKB-KW"/>
</dbReference>
<dbReference type="PANTHER" id="PTHR23132:SF0">
    <property type="entry name" value="D-ALANINE-D-ALANINE LIGASE FAMILY"/>
    <property type="match status" value="1"/>
</dbReference>
<keyword evidence="3 8" id="KW-0547">Nucleotide-binding</keyword>
<evidence type="ECO:0000256" key="5">
    <source>
        <dbReference type="ARBA" id="ARBA00022960"/>
    </source>
</evidence>
<dbReference type="InterPro" id="IPR011761">
    <property type="entry name" value="ATP-grasp"/>
</dbReference>
<comment type="similarity">
    <text evidence="1">Belongs to the D-alanine--D-alanine ligase family.</text>
</comment>
<dbReference type="GO" id="GO:0071555">
    <property type="term" value="P:cell wall organization"/>
    <property type="evidence" value="ECO:0007669"/>
    <property type="project" value="UniProtKB-KW"/>
</dbReference>
<dbReference type="PROSITE" id="PS50975">
    <property type="entry name" value="ATP_GRASP"/>
    <property type="match status" value="2"/>
</dbReference>
<keyword evidence="4 8" id="KW-0067">ATP-binding</keyword>
<dbReference type="GO" id="GO:0005524">
    <property type="term" value="F:ATP binding"/>
    <property type="evidence" value="ECO:0007669"/>
    <property type="project" value="UniProtKB-UniRule"/>
</dbReference>
<dbReference type="GO" id="GO:0009252">
    <property type="term" value="P:peptidoglycan biosynthetic process"/>
    <property type="evidence" value="ECO:0007669"/>
    <property type="project" value="UniProtKB-KW"/>
</dbReference>
<feature type="domain" description="ATP-grasp" evidence="9">
    <location>
        <begin position="689"/>
        <end position="759"/>
    </location>
</feature>
<proteinExistence type="inferred from homology"/>